<dbReference type="GO" id="GO:0006351">
    <property type="term" value="P:DNA-templated transcription"/>
    <property type="evidence" value="ECO:0007669"/>
    <property type="project" value="TreeGrafter"/>
</dbReference>
<protein>
    <submittedName>
        <fullName evidence="3">Type II toxin-antitoxin system RelB/DinJ family antitoxin</fullName>
    </submittedName>
</protein>
<dbReference type="Pfam" id="PF04221">
    <property type="entry name" value="RelB"/>
    <property type="match status" value="1"/>
</dbReference>
<dbReference type="GO" id="GO:0015643">
    <property type="term" value="F:toxic substance binding"/>
    <property type="evidence" value="ECO:0007669"/>
    <property type="project" value="InterPro"/>
</dbReference>
<dbReference type="PANTHER" id="PTHR38781:SF1">
    <property type="entry name" value="ANTITOXIN DINJ-RELATED"/>
    <property type="match status" value="1"/>
</dbReference>
<dbReference type="InterPro" id="IPR007337">
    <property type="entry name" value="RelB/DinJ"/>
</dbReference>
<accession>A0A6I2URH2</accession>
<sequence>MPKTANINLRIEPDIKAQAEAVFSSLGISVTDAINVFLHASIMEGGFPFQPKQPRYNRETVMAMQEARDIMAGKVKAKRYSSLNDILADMDAKDAHN</sequence>
<dbReference type="PIRSF" id="PIRSF003108">
    <property type="entry name" value="DinJ"/>
    <property type="match status" value="1"/>
</dbReference>
<dbReference type="InterPro" id="IPR013321">
    <property type="entry name" value="Arc_rbn_hlx_hlx"/>
</dbReference>
<dbReference type="GO" id="GO:0000987">
    <property type="term" value="F:cis-regulatory region sequence-specific DNA binding"/>
    <property type="evidence" value="ECO:0007669"/>
    <property type="project" value="InterPro"/>
</dbReference>
<evidence type="ECO:0000256" key="2">
    <source>
        <dbReference type="ARBA" id="ARBA00022649"/>
    </source>
</evidence>
<dbReference type="RefSeq" id="WP_154620535.1">
    <property type="nucleotide sequence ID" value="NZ_VUNL01000005.1"/>
</dbReference>
<dbReference type="PANTHER" id="PTHR38781">
    <property type="entry name" value="ANTITOXIN DINJ-RELATED"/>
    <property type="match status" value="1"/>
</dbReference>
<reference evidence="3 4" key="1">
    <citation type="submission" date="2019-08" db="EMBL/GenBank/DDBJ databases">
        <title>In-depth cultivation of the pig gut microbiome towards novel bacterial diversity and tailored functional studies.</title>
        <authorList>
            <person name="Wylensek D."/>
            <person name="Hitch T.C.A."/>
            <person name="Clavel T."/>
        </authorList>
    </citation>
    <scope>NUCLEOTIDE SEQUENCE [LARGE SCALE GENOMIC DNA]</scope>
    <source>
        <strain evidence="4">WCA-380-WT-3B3</strain>
    </source>
</reference>
<evidence type="ECO:0000256" key="1">
    <source>
        <dbReference type="ARBA" id="ARBA00010562"/>
    </source>
</evidence>
<dbReference type="Gene3D" id="1.10.1220.10">
    <property type="entry name" value="Met repressor-like"/>
    <property type="match status" value="1"/>
</dbReference>
<comment type="caution">
    <text evidence="3">The sequence shown here is derived from an EMBL/GenBank/DDBJ whole genome shotgun (WGS) entry which is preliminary data.</text>
</comment>
<dbReference type="InterPro" id="IPR026262">
    <property type="entry name" value="DinJ"/>
</dbReference>
<evidence type="ECO:0000313" key="4">
    <source>
        <dbReference type="Proteomes" id="UP000430222"/>
    </source>
</evidence>
<evidence type="ECO:0000313" key="3">
    <source>
        <dbReference type="EMBL" id="MSV24783.1"/>
    </source>
</evidence>
<keyword evidence="4" id="KW-1185">Reference proteome</keyword>
<name>A0A6I2URH2_9FIRM</name>
<dbReference type="EMBL" id="VUNL01000005">
    <property type="protein sequence ID" value="MSV24783.1"/>
    <property type="molecule type" value="Genomic_DNA"/>
</dbReference>
<proteinExistence type="inferred from homology"/>
<keyword evidence="2" id="KW-1277">Toxin-antitoxin system</keyword>
<dbReference type="GO" id="GO:0044010">
    <property type="term" value="P:single-species biofilm formation"/>
    <property type="evidence" value="ECO:0007669"/>
    <property type="project" value="InterPro"/>
</dbReference>
<comment type="similarity">
    <text evidence="1">Belongs to the RelB/DinJ antitoxin family.</text>
</comment>
<dbReference type="NCBIfam" id="TIGR02384">
    <property type="entry name" value="RelB_DinJ"/>
    <property type="match status" value="1"/>
</dbReference>
<gene>
    <name evidence="3" type="ORF">FYJ78_06220</name>
</gene>
<dbReference type="AlphaFoldDB" id="A0A6I2URH2"/>
<organism evidence="3 4">
    <name type="scientific">Selenomonas montiformis</name>
    <dbReference type="NCBI Taxonomy" id="2652285"/>
    <lineage>
        <taxon>Bacteria</taxon>
        <taxon>Bacillati</taxon>
        <taxon>Bacillota</taxon>
        <taxon>Negativicutes</taxon>
        <taxon>Selenomonadales</taxon>
        <taxon>Selenomonadaceae</taxon>
        <taxon>Selenomonas</taxon>
    </lineage>
</organism>
<dbReference type="GO" id="GO:0006355">
    <property type="term" value="P:regulation of DNA-templated transcription"/>
    <property type="evidence" value="ECO:0007669"/>
    <property type="project" value="InterPro"/>
</dbReference>
<dbReference type="Proteomes" id="UP000430222">
    <property type="component" value="Unassembled WGS sequence"/>
</dbReference>